<feature type="region of interest" description="Disordered" evidence="1">
    <location>
        <begin position="1"/>
        <end position="20"/>
    </location>
</feature>
<dbReference type="AlphaFoldDB" id="A0A5B7GT59"/>
<sequence>MDRPPPPPPPSASSRASFTLPFITLTHTPSTASRSAPPRLALRLPGSRVTALRGLGRGENKYYRNPNPLPAPAPPPLQSPRSSTIKNTNNKHESEDKSEDKDTIALYYLSAQDSRWPRKFHKPRTTFPETPRG</sequence>
<protein>
    <submittedName>
        <fullName evidence="2">Uncharacterized protein</fullName>
    </submittedName>
</protein>
<name>A0A5B7GT59_PORTR</name>
<accession>A0A5B7GT59</accession>
<comment type="caution">
    <text evidence="2">The sequence shown here is derived from an EMBL/GenBank/DDBJ whole genome shotgun (WGS) entry which is preliminary data.</text>
</comment>
<dbReference type="Proteomes" id="UP000324222">
    <property type="component" value="Unassembled WGS sequence"/>
</dbReference>
<feature type="compositionally biased region" description="Pro residues" evidence="1">
    <location>
        <begin position="67"/>
        <end position="78"/>
    </location>
</feature>
<organism evidence="2 3">
    <name type="scientific">Portunus trituberculatus</name>
    <name type="common">Swimming crab</name>
    <name type="synonym">Neptunus trituberculatus</name>
    <dbReference type="NCBI Taxonomy" id="210409"/>
    <lineage>
        <taxon>Eukaryota</taxon>
        <taxon>Metazoa</taxon>
        <taxon>Ecdysozoa</taxon>
        <taxon>Arthropoda</taxon>
        <taxon>Crustacea</taxon>
        <taxon>Multicrustacea</taxon>
        <taxon>Malacostraca</taxon>
        <taxon>Eumalacostraca</taxon>
        <taxon>Eucarida</taxon>
        <taxon>Decapoda</taxon>
        <taxon>Pleocyemata</taxon>
        <taxon>Brachyura</taxon>
        <taxon>Eubrachyura</taxon>
        <taxon>Portunoidea</taxon>
        <taxon>Portunidae</taxon>
        <taxon>Portuninae</taxon>
        <taxon>Portunus</taxon>
    </lineage>
</organism>
<feature type="region of interest" description="Disordered" evidence="1">
    <location>
        <begin position="26"/>
        <end position="45"/>
    </location>
</feature>
<evidence type="ECO:0000313" key="3">
    <source>
        <dbReference type="Proteomes" id="UP000324222"/>
    </source>
</evidence>
<feature type="compositionally biased region" description="Basic and acidic residues" evidence="1">
    <location>
        <begin position="90"/>
        <end position="103"/>
    </location>
</feature>
<evidence type="ECO:0000313" key="2">
    <source>
        <dbReference type="EMBL" id="MPC63441.1"/>
    </source>
</evidence>
<feature type="compositionally biased region" description="Pro residues" evidence="1">
    <location>
        <begin position="1"/>
        <end position="11"/>
    </location>
</feature>
<gene>
    <name evidence="2" type="ORF">E2C01_057538</name>
</gene>
<evidence type="ECO:0000256" key="1">
    <source>
        <dbReference type="SAM" id="MobiDB-lite"/>
    </source>
</evidence>
<feature type="region of interest" description="Disordered" evidence="1">
    <location>
        <begin position="53"/>
        <end position="104"/>
    </location>
</feature>
<feature type="compositionally biased region" description="Polar residues" evidence="1">
    <location>
        <begin position="79"/>
        <end position="88"/>
    </location>
</feature>
<proteinExistence type="predicted"/>
<dbReference type="EMBL" id="VSRR010020817">
    <property type="protein sequence ID" value="MPC63441.1"/>
    <property type="molecule type" value="Genomic_DNA"/>
</dbReference>
<keyword evidence="3" id="KW-1185">Reference proteome</keyword>
<reference evidence="2 3" key="1">
    <citation type="submission" date="2019-05" db="EMBL/GenBank/DDBJ databases">
        <title>Another draft genome of Portunus trituberculatus and its Hox gene families provides insights of decapod evolution.</title>
        <authorList>
            <person name="Jeong J.-H."/>
            <person name="Song I."/>
            <person name="Kim S."/>
            <person name="Choi T."/>
            <person name="Kim D."/>
            <person name="Ryu S."/>
            <person name="Kim W."/>
        </authorList>
    </citation>
    <scope>NUCLEOTIDE SEQUENCE [LARGE SCALE GENOMIC DNA]</scope>
    <source>
        <tissue evidence="2">Muscle</tissue>
    </source>
</reference>